<keyword evidence="3" id="KW-1185">Reference proteome</keyword>
<name>A0A9W9EPD2_9EURO</name>
<feature type="compositionally biased region" description="Low complexity" evidence="1">
    <location>
        <begin position="132"/>
        <end position="154"/>
    </location>
</feature>
<reference evidence="2" key="2">
    <citation type="journal article" date="2023" name="IMA Fungus">
        <title>Comparative genomic study of the Penicillium genus elucidates a diverse pangenome and 15 lateral gene transfer events.</title>
        <authorList>
            <person name="Petersen C."/>
            <person name="Sorensen T."/>
            <person name="Nielsen M.R."/>
            <person name="Sondergaard T.E."/>
            <person name="Sorensen J.L."/>
            <person name="Fitzpatrick D.A."/>
            <person name="Frisvad J.C."/>
            <person name="Nielsen K.L."/>
        </authorList>
    </citation>
    <scope>NUCLEOTIDE SEQUENCE</scope>
    <source>
        <strain evidence="2">IBT 30761</strain>
    </source>
</reference>
<reference evidence="2" key="1">
    <citation type="submission" date="2022-11" db="EMBL/GenBank/DDBJ databases">
        <authorList>
            <person name="Petersen C."/>
        </authorList>
    </citation>
    <scope>NUCLEOTIDE SEQUENCE</scope>
    <source>
        <strain evidence="2">IBT 30761</strain>
    </source>
</reference>
<dbReference type="EMBL" id="JAPQKI010000010">
    <property type="protein sequence ID" value="KAJ5085506.1"/>
    <property type="molecule type" value="Genomic_DNA"/>
</dbReference>
<dbReference type="Proteomes" id="UP001149074">
    <property type="component" value="Unassembled WGS sequence"/>
</dbReference>
<dbReference type="AlphaFoldDB" id="A0A9W9EPD2"/>
<evidence type="ECO:0000313" key="3">
    <source>
        <dbReference type="Proteomes" id="UP001149074"/>
    </source>
</evidence>
<sequence>MNATPSCGGNLGRNTAQKPLQVLEASFTSDTNMDPAQPLPTQETGWSNRTPFVSKFEEIPSLVSSFEMETKKQEHQAYTGLQLPSRHDTIQPDDEPVPYHNHPVPTTPFQSEPWASWTQNEMDPWRPQLPPRTRSISRTTSTRTGSTRRIWATA</sequence>
<comment type="caution">
    <text evidence="2">The sequence shown here is derived from an EMBL/GenBank/DDBJ whole genome shotgun (WGS) entry which is preliminary data.</text>
</comment>
<feature type="region of interest" description="Disordered" evidence="1">
    <location>
        <begin position="76"/>
        <end position="154"/>
    </location>
</feature>
<proteinExistence type="predicted"/>
<accession>A0A9W9EPD2</accession>
<organism evidence="2 3">
    <name type="scientific">Penicillium argentinense</name>
    <dbReference type="NCBI Taxonomy" id="1131581"/>
    <lineage>
        <taxon>Eukaryota</taxon>
        <taxon>Fungi</taxon>
        <taxon>Dikarya</taxon>
        <taxon>Ascomycota</taxon>
        <taxon>Pezizomycotina</taxon>
        <taxon>Eurotiomycetes</taxon>
        <taxon>Eurotiomycetidae</taxon>
        <taxon>Eurotiales</taxon>
        <taxon>Aspergillaceae</taxon>
        <taxon>Penicillium</taxon>
    </lineage>
</organism>
<evidence type="ECO:0000313" key="2">
    <source>
        <dbReference type="EMBL" id="KAJ5085506.1"/>
    </source>
</evidence>
<feature type="compositionally biased region" description="Polar residues" evidence="1">
    <location>
        <begin position="26"/>
        <end position="49"/>
    </location>
</feature>
<protein>
    <submittedName>
        <fullName evidence="2">Uncharacterized protein</fullName>
    </submittedName>
</protein>
<evidence type="ECO:0000256" key="1">
    <source>
        <dbReference type="SAM" id="MobiDB-lite"/>
    </source>
</evidence>
<gene>
    <name evidence="2" type="ORF">N7532_010277</name>
</gene>
<feature type="compositionally biased region" description="Polar residues" evidence="1">
    <location>
        <begin position="1"/>
        <end position="18"/>
    </location>
</feature>
<dbReference type="RefSeq" id="XP_056470184.1">
    <property type="nucleotide sequence ID" value="XM_056622768.1"/>
</dbReference>
<dbReference type="GeneID" id="81361747"/>
<feature type="region of interest" description="Disordered" evidence="1">
    <location>
        <begin position="1"/>
        <end position="49"/>
    </location>
</feature>